<feature type="coiled-coil region" evidence="3">
    <location>
        <begin position="979"/>
        <end position="1020"/>
    </location>
</feature>
<feature type="domain" description="Retroviral polymerase SH3-like" evidence="6">
    <location>
        <begin position="165"/>
        <end position="210"/>
    </location>
</feature>
<reference evidence="7" key="1">
    <citation type="journal article" date="2022" name="Int. J. Mol. Sci.">
        <title>Draft Genome of Tanacetum Coccineum: Genomic Comparison of Closely Related Tanacetum-Family Plants.</title>
        <authorList>
            <person name="Yamashiro T."/>
            <person name="Shiraishi A."/>
            <person name="Nakayama K."/>
            <person name="Satake H."/>
        </authorList>
    </citation>
    <scope>NUCLEOTIDE SEQUENCE</scope>
</reference>
<evidence type="ECO:0000256" key="4">
    <source>
        <dbReference type="SAM" id="MobiDB-lite"/>
    </source>
</evidence>
<feature type="compositionally biased region" description="Basic and acidic residues" evidence="4">
    <location>
        <begin position="288"/>
        <end position="326"/>
    </location>
</feature>
<dbReference type="PANTHER" id="PTHR42648:SF32">
    <property type="entry name" value="RIBONUCLEASE H-LIKE DOMAIN, GAG-PRE-INTEGRASE DOMAIN PROTEIN-RELATED"/>
    <property type="match status" value="1"/>
</dbReference>
<dbReference type="Gene3D" id="3.30.420.10">
    <property type="entry name" value="Ribonuclease H-like superfamily/Ribonuclease H"/>
    <property type="match status" value="1"/>
</dbReference>
<dbReference type="Pfam" id="PF07727">
    <property type="entry name" value="RVT_2"/>
    <property type="match status" value="1"/>
</dbReference>
<evidence type="ECO:0000259" key="5">
    <source>
        <dbReference type="Pfam" id="PF07727"/>
    </source>
</evidence>
<feature type="domain" description="Reverse transcriptase Ty1/copia-type" evidence="5">
    <location>
        <begin position="443"/>
        <end position="598"/>
    </location>
</feature>
<gene>
    <name evidence="7" type="ORF">Tco_0992053</name>
</gene>
<organism evidence="7 8">
    <name type="scientific">Tanacetum coccineum</name>
    <dbReference type="NCBI Taxonomy" id="301880"/>
    <lineage>
        <taxon>Eukaryota</taxon>
        <taxon>Viridiplantae</taxon>
        <taxon>Streptophyta</taxon>
        <taxon>Embryophyta</taxon>
        <taxon>Tracheophyta</taxon>
        <taxon>Spermatophyta</taxon>
        <taxon>Magnoliopsida</taxon>
        <taxon>eudicotyledons</taxon>
        <taxon>Gunneridae</taxon>
        <taxon>Pentapetalae</taxon>
        <taxon>asterids</taxon>
        <taxon>campanulids</taxon>
        <taxon>Asterales</taxon>
        <taxon>Asteraceae</taxon>
        <taxon>Asteroideae</taxon>
        <taxon>Anthemideae</taxon>
        <taxon>Anthemidinae</taxon>
        <taxon>Tanacetum</taxon>
    </lineage>
</organism>
<feature type="compositionally biased region" description="Basic and acidic residues" evidence="4">
    <location>
        <begin position="250"/>
        <end position="259"/>
    </location>
</feature>
<reference evidence="7" key="2">
    <citation type="submission" date="2022-01" db="EMBL/GenBank/DDBJ databases">
        <authorList>
            <person name="Yamashiro T."/>
            <person name="Shiraishi A."/>
            <person name="Satake H."/>
            <person name="Nakayama K."/>
        </authorList>
    </citation>
    <scope>NUCLEOTIDE SEQUENCE</scope>
</reference>
<dbReference type="InterPro" id="IPR013103">
    <property type="entry name" value="RVT_2"/>
</dbReference>
<dbReference type="InterPro" id="IPR039537">
    <property type="entry name" value="Retrotran_Ty1/copia-like"/>
</dbReference>
<dbReference type="InterPro" id="IPR057670">
    <property type="entry name" value="SH3_retrovirus"/>
</dbReference>
<evidence type="ECO:0000256" key="2">
    <source>
        <dbReference type="ARBA" id="ARBA00022801"/>
    </source>
</evidence>
<dbReference type="InterPro" id="IPR036397">
    <property type="entry name" value="RNaseH_sf"/>
</dbReference>
<evidence type="ECO:0000313" key="7">
    <source>
        <dbReference type="EMBL" id="GJT56999.1"/>
    </source>
</evidence>
<dbReference type="SUPFAM" id="SSF53098">
    <property type="entry name" value="Ribonuclease H-like"/>
    <property type="match status" value="1"/>
</dbReference>
<feature type="region of interest" description="Disordered" evidence="4">
    <location>
        <begin position="237"/>
        <end position="259"/>
    </location>
</feature>
<feature type="region of interest" description="Disordered" evidence="4">
    <location>
        <begin position="834"/>
        <end position="886"/>
    </location>
</feature>
<keyword evidence="2" id="KW-0378">Hydrolase</keyword>
<evidence type="ECO:0000256" key="3">
    <source>
        <dbReference type="SAM" id="Coils"/>
    </source>
</evidence>
<dbReference type="Pfam" id="PF25597">
    <property type="entry name" value="SH3_retrovirus"/>
    <property type="match status" value="1"/>
</dbReference>
<dbReference type="Proteomes" id="UP001151760">
    <property type="component" value="Unassembled WGS sequence"/>
</dbReference>
<feature type="compositionally biased region" description="Basic residues" evidence="4">
    <location>
        <begin position="858"/>
        <end position="867"/>
    </location>
</feature>
<keyword evidence="3" id="KW-0175">Coiled coil</keyword>
<keyword evidence="1" id="KW-0479">Metal-binding</keyword>
<name>A0ABQ5F1E9_9ASTR</name>
<dbReference type="PANTHER" id="PTHR42648">
    <property type="entry name" value="TRANSPOSASE, PUTATIVE-RELATED"/>
    <property type="match status" value="1"/>
</dbReference>
<keyword evidence="8" id="KW-1185">Reference proteome</keyword>
<evidence type="ECO:0000259" key="6">
    <source>
        <dbReference type="Pfam" id="PF25597"/>
    </source>
</evidence>
<protein>
    <submittedName>
        <fullName evidence="7">Ribonuclease H-like domain-containing protein</fullName>
    </submittedName>
</protein>
<accession>A0ABQ5F1E9</accession>
<feature type="region of interest" description="Disordered" evidence="4">
    <location>
        <begin position="282"/>
        <end position="341"/>
    </location>
</feature>
<dbReference type="EMBL" id="BQNB010016895">
    <property type="protein sequence ID" value="GJT56999.1"/>
    <property type="molecule type" value="Genomic_DNA"/>
</dbReference>
<comment type="caution">
    <text evidence="7">The sequence shown here is derived from an EMBL/GenBank/DDBJ whole genome shotgun (WGS) entry which is preliminary data.</text>
</comment>
<proteinExistence type="predicted"/>
<evidence type="ECO:0000313" key="8">
    <source>
        <dbReference type="Proteomes" id="UP001151760"/>
    </source>
</evidence>
<feature type="compositionally biased region" description="Low complexity" evidence="4">
    <location>
        <begin position="327"/>
        <end position="341"/>
    </location>
</feature>
<sequence length="1224" mass="138315">MNKLVKGNLIRGLPSKLFENNQTCVACQKGKQHRASCKSKTVSSISQPLHMLHMDLFGPTFVKSLLKKMYCLVVTDDYSRFSWVFFLATKDETGGILKSFKTRVENLINQRVKAAAINTACYVQNRVLVTKPHNKTPYELFLGRKLALGFMRPCGYLVTILNTIDHLGKFDGKADEGFFVGYSINSKAFRVFNNRTRIVEENLHVQFSDNIPNIARSGPNWLFDIDALTKSMNYKPVVEGNQSNGNAGTKARDDAGKARMDTVPDKDYILLPLWITDPPFSQNLKSSPDARFKSSRDDEKKVTKEPRKEGGDPSKEDERDDQKKDASVNSTNNVNAASTNKVNDVDAKTSIELPLDLNMPELEDYSIFKDDEDVGAEADMNNLDTTIQVSPILTTRIHKDHPLDQVIRDLQSAPQTRRMSKNLEAYGFKEAMQEELLQFKLQEVWTLVALPNGKRAIGTKWVFRNKKDERGIVIKNKARLVAQGYTQEERIDYDEVFTLVARIEAIRLFLTYASFKDSVVYQMDVKSAFLYGKIEEEVYVCQPPGFEDPDFPDRVYKIEKALYGLHQGLRSWYETLSTYLLDNGFQRGKIDKTLFIRRYKGLQVKQKEDGIFISQDKYVTEILKKFGFTDVKTTSTPMETKKLLLKDEDVCTCARYQVNPKVSHLHTVKRIFRYLKGQPKLGLWYPKDSPFDLVAYTNSDYARTSLDKKSTTGRTPAGAKLMLLVILDTAKLMMLVILNIAGIINIVKIMRKRIERSASVRSDLQLDDEEGMDYLPNATIFEELTRIGAKTTAWNEFSSIMASAIICLATNQKFNFSKYIFESMVKNLENVSGEGLANPTDPHHTPTIIQPSTSQPQKKQRSRRSKRKDTEVPQPSGPTTNVADEAVNEEMDDSLERATTIATGLEAEQESGNIDKTQFKATLNEPSSLGTSSCSGPRRQETMGDTIAQTGFENVSKTSNDLLLAGVNTPQSDEDSLKLKEFMELYTNLQNRVIDLEKTKTFQAQEITSLKRRIKRLEKKGGSRTHGLKRLYKVGLSRRVESSDEEVTTHFDADTNMFRVHDLVGDEVVVEREVAVKAASTIPVSAATTTTTVITNDEITLAKALAELKSAKLLTTTAATTITAMSTRPRVKRLVIQEQEQAPTPTVSLQQPSQLYVQDKGKGKMVESEPVKKLSKKDQLMLDEELAFKLQAEEEEEDRLVRQREEEADIVSWDNVQAMIDADY</sequence>
<dbReference type="InterPro" id="IPR012337">
    <property type="entry name" value="RNaseH-like_sf"/>
</dbReference>
<evidence type="ECO:0000256" key="1">
    <source>
        <dbReference type="ARBA" id="ARBA00022723"/>
    </source>
</evidence>